<feature type="compositionally biased region" description="Low complexity" evidence="1">
    <location>
        <begin position="32"/>
        <end position="48"/>
    </location>
</feature>
<dbReference type="EnsemblMetazoa" id="AEPI002779-RA">
    <property type="protein sequence ID" value="AEPI002779-PA"/>
    <property type="gene ID" value="AEPI002779"/>
</dbReference>
<feature type="region of interest" description="Disordered" evidence="1">
    <location>
        <begin position="182"/>
        <end position="227"/>
    </location>
</feature>
<evidence type="ECO:0000256" key="1">
    <source>
        <dbReference type="SAM" id="MobiDB-lite"/>
    </source>
</evidence>
<reference evidence="2" key="2">
    <citation type="submission" date="2020-05" db="UniProtKB">
        <authorList>
            <consortium name="EnsemblMetazoa"/>
        </authorList>
    </citation>
    <scope>IDENTIFICATION</scope>
    <source>
        <strain evidence="2">Epiroticus2</strain>
    </source>
</reference>
<organism evidence="2 3">
    <name type="scientific">Anopheles epiroticus</name>
    <dbReference type="NCBI Taxonomy" id="199890"/>
    <lineage>
        <taxon>Eukaryota</taxon>
        <taxon>Metazoa</taxon>
        <taxon>Ecdysozoa</taxon>
        <taxon>Arthropoda</taxon>
        <taxon>Hexapoda</taxon>
        <taxon>Insecta</taxon>
        <taxon>Pterygota</taxon>
        <taxon>Neoptera</taxon>
        <taxon>Endopterygota</taxon>
        <taxon>Diptera</taxon>
        <taxon>Nematocera</taxon>
        <taxon>Culicoidea</taxon>
        <taxon>Culicidae</taxon>
        <taxon>Anophelinae</taxon>
        <taxon>Anopheles</taxon>
    </lineage>
</organism>
<sequence>MKQNSAKPTTVPSSKAGSRASGQHGHHHHQQHQSQQQMHSYHQQQMQQPAAVTFQQQPSYLQAPQHHQLQQPGCIVLPSGATPLQPQQPTYMMHQQSGMRPNAGTGIGPTMYVGAPMVQQTSQQAGPTGFSTPSGYLQATAPLQPSMTQVLQQRPNSCQPTVTDFVAGSGAVTAGYSDAHQPYKQSAQQTQLMQPYQEGPSSSYPIHMQSSPHPDGSTTEAHYFFGK</sequence>
<evidence type="ECO:0000313" key="2">
    <source>
        <dbReference type="EnsemblMetazoa" id="AEPI002779-PA"/>
    </source>
</evidence>
<name>A0A182P777_9DIPT</name>
<feature type="compositionally biased region" description="Polar residues" evidence="1">
    <location>
        <begin position="183"/>
        <end position="220"/>
    </location>
</feature>
<reference evidence="3" key="1">
    <citation type="submission" date="2013-03" db="EMBL/GenBank/DDBJ databases">
        <title>The Genome Sequence of Anopheles epiroticus epiroticus2.</title>
        <authorList>
            <consortium name="The Broad Institute Genomics Platform"/>
            <person name="Neafsey D.E."/>
            <person name="Howell P."/>
            <person name="Walker B."/>
            <person name="Young S.K."/>
            <person name="Zeng Q."/>
            <person name="Gargeya S."/>
            <person name="Fitzgerald M."/>
            <person name="Haas B."/>
            <person name="Abouelleil A."/>
            <person name="Allen A.W."/>
            <person name="Alvarado L."/>
            <person name="Arachchi H.M."/>
            <person name="Berlin A.M."/>
            <person name="Chapman S.B."/>
            <person name="Gainer-Dewar J."/>
            <person name="Goldberg J."/>
            <person name="Griggs A."/>
            <person name="Gujja S."/>
            <person name="Hansen M."/>
            <person name="Howarth C."/>
            <person name="Imamovic A."/>
            <person name="Ireland A."/>
            <person name="Larimer J."/>
            <person name="McCowan C."/>
            <person name="Murphy C."/>
            <person name="Pearson M."/>
            <person name="Poon T.W."/>
            <person name="Priest M."/>
            <person name="Roberts A."/>
            <person name="Saif S."/>
            <person name="Shea T."/>
            <person name="Sisk P."/>
            <person name="Sykes S."/>
            <person name="Wortman J."/>
            <person name="Nusbaum C."/>
            <person name="Birren B."/>
        </authorList>
    </citation>
    <scope>NUCLEOTIDE SEQUENCE [LARGE SCALE GENOMIC DNA]</scope>
    <source>
        <strain evidence="3">Epiroticus2</strain>
    </source>
</reference>
<feature type="compositionally biased region" description="Polar residues" evidence="1">
    <location>
        <begin position="1"/>
        <end position="16"/>
    </location>
</feature>
<proteinExistence type="predicted"/>
<feature type="region of interest" description="Disordered" evidence="1">
    <location>
        <begin position="1"/>
        <end position="54"/>
    </location>
</feature>
<protein>
    <submittedName>
        <fullName evidence="2">Uncharacterized protein</fullName>
    </submittedName>
</protein>
<dbReference type="AlphaFoldDB" id="A0A182P777"/>
<keyword evidence="3" id="KW-1185">Reference proteome</keyword>
<evidence type="ECO:0000313" key="3">
    <source>
        <dbReference type="Proteomes" id="UP000075885"/>
    </source>
</evidence>
<accession>A0A182P777</accession>
<dbReference type="VEuPathDB" id="VectorBase:AEPI002779"/>
<dbReference type="Proteomes" id="UP000075885">
    <property type="component" value="Unassembled WGS sequence"/>
</dbReference>